<feature type="transmembrane region" description="Helical" evidence="8">
    <location>
        <begin position="815"/>
        <end position="837"/>
    </location>
</feature>
<evidence type="ECO:0000256" key="5">
    <source>
        <dbReference type="ARBA" id="ARBA00022989"/>
    </source>
</evidence>
<keyword evidence="5 8" id="KW-1133">Transmembrane helix</keyword>
<keyword evidence="14" id="KW-1185">Reference proteome</keyword>
<dbReference type="NCBIfam" id="NF009284">
    <property type="entry name" value="PRK12644.1"/>
    <property type="match status" value="1"/>
</dbReference>
<evidence type="ECO:0000256" key="6">
    <source>
        <dbReference type="ARBA" id="ARBA00023136"/>
    </source>
</evidence>
<feature type="transmembrane region" description="Helical" evidence="8">
    <location>
        <begin position="76"/>
        <end position="97"/>
    </location>
</feature>
<feature type="transmembrane region" description="Helical" evidence="8">
    <location>
        <begin position="318"/>
        <end position="340"/>
    </location>
</feature>
<protein>
    <submittedName>
        <fullName evidence="13">Multisubunit sodium/proton antiporter, MrpA subunit /multisubunit sodium/proton antiporter, MrpB subunit</fullName>
    </submittedName>
</protein>
<sequence length="961" mass="100932">MLMLVLFHATVALVVPWALRHDRRVMTYVAALAPLATVLWAARQTGAVAEGRPIAERFDWAPDLGLVLQFRLDGPAWVLLLLVGGVGALVLAYSVWYFGQPPPLGIGVLVAFAGAMTGLVLADNLLVLYVFWELTTLCSYILIGGFSPEIKEHRRAANQALLMTTGFGLVMLAGFVVLGQAAGTYTISAILARPPQGVAVDVALVLILLGAFAKSAQVPLHSWLPAAMVAPTPVSAYLHAAAMVQAGVYLVARLTPAFAETGAWRPLVVVVGLVSLIVGGWQALWQDDLKRLLAYGTISQLGFLMVLCGAGTRTAALAGLALLLAHGLYKAPMFLVVGVLDHRFGTRRGSELYQTGRRIPFAALATALAVASMVGLPPFLGYVAKEAALEAFTHGGVDVAVLAGVVAGSVFTVAYGLRFLQAAFGGNTETPTVQGLKDDAVSVWQSAFRGADGARVRLPRVALWPIVLLAVAGFGAGLVPGLWQEMIAPYADRLPAVGKGYELSLWHGLGLPIALGALTWVLGAGLYFLSPRLRPVWAALSRLPTGRQGYHVVLKGLFKTARGLTRRTQVGSLPVYLAVIVLTVLLLPGTSLVMALNRGTVPSLETGRVQPWDHPVQLVIGVVVVSAAVMAAWVGRRLSAALLLGAVGYGVVGLFVVHGAPDLALTSLVVETLTLIILVFVLRRLPERFPPLRRTRAARVGSAVISVCLGAFVTTFLAVAVLSRQYAPVGPGYAREAAEEDAKNVVDALLVDLRALDTLGEISVLAAAAVGVAALVLTGMREERPRHRDVPEPAETPGGRWLTAPGHPPLGPPSVLLAVTARVLTPTILVFSVYLLFAGHNQPGGGFVGGLVAGTAFVLRYLAGGMRELSAALPVDASVLIGGGLAIALCTGAGGWLAGGNFLQSTVLEWTWPVFGHVKLPTGFFFDLGVYVLVLGLVLSLTRTLGSSLEKEPEKVSGGAS</sequence>
<evidence type="ECO:0000313" key="13">
    <source>
        <dbReference type="EMBL" id="SEG69149.1"/>
    </source>
</evidence>
<keyword evidence="2" id="KW-0813">Transport</keyword>
<keyword evidence="4 7" id="KW-0812">Transmembrane</keyword>
<dbReference type="RefSeq" id="WP_103939512.1">
    <property type="nucleotide sequence ID" value="NZ_FNVO01000009.1"/>
</dbReference>
<feature type="transmembrane region" description="Helical" evidence="8">
    <location>
        <begin position="128"/>
        <end position="148"/>
    </location>
</feature>
<evidence type="ECO:0000256" key="8">
    <source>
        <dbReference type="SAM" id="Phobius"/>
    </source>
</evidence>
<keyword evidence="6 8" id="KW-0472">Membrane</keyword>
<feature type="transmembrane region" description="Helical" evidence="8">
    <location>
        <begin position="461"/>
        <end position="483"/>
    </location>
</feature>
<reference evidence="14" key="1">
    <citation type="submission" date="2016-10" db="EMBL/GenBank/DDBJ databases">
        <authorList>
            <person name="Varghese N."/>
            <person name="Submissions S."/>
        </authorList>
    </citation>
    <scope>NUCLEOTIDE SEQUENCE [LARGE SCALE GENOMIC DNA]</scope>
    <source>
        <strain evidence="14">DSM 43163</strain>
    </source>
</reference>
<feature type="transmembrane region" description="Helical" evidence="8">
    <location>
        <begin position="292"/>
        <end position="312"/>
    </location>
</feature>
<dbReference type="Pfam" id="PF13244">
    <property type="entry name" value="MbhD"/>
    <property type="match status" value="1"/>
</dbReference>
<dbReference type="Pfam" id="PF04039">
    <property type="entry name" value="MnhB"/>
    <property type="match status" value="1"/>
</dbReference>
<organism evidence="13 14">
    <name type="scientific">Thermomonospora echinospora</name>
    <dbReference type="NCBI Taxonomy" id="1992"/>
    <lineage>
        <taxon>Bacteria</taxon>
        <taxon>Bacillati</taxon>
        <taxon>Actinomycetota</taxon>
        <taxon>Actinomycetes</taxon>
        <taxon>Streptosporangiales</taxon>
        <taxon>Thermomonosporaceae</taxon>
        <taxon>Thermomonospora</taxon>
    </lineage>
</organism>
<dbReference type="InterPro" id="IPR050616">
    <property type="entry name" value="CPA3_Na-H_Antiporter_A"/>
</dbReference>
<feature type="transmembrane region" description="Helical" evidence="8">
    <location>
        <begin position="194"/>
        <end position="213"/>
    </location>
</feature>
<accession>A0A1H6C846</accession>
<evidence type="ECO:0000256" key="2">
    <source>
        <dbReference type="ARBA" id="ARBA00022448"/>
    </source>
</evidence>
<feature type="transmembrane region" description="Helical" evidence="8">
    <location>
        <begin position="875"/>
        <end position="898"/>
    </location>
</feature>
<feature type="transmembrane region" description="Helical" evidence="8">
    <location>
        <begin position="575"/>
        <end position="596"/>
    </location>
</feature>
<evidence type="ECO:0000259" key="11">
    <source>
        <dbReference type="Pfam" id="PF13244"/>
    </source>
</evidence>
<dbReference type="Pfam" id="PF00361">
    <property type="entry name" value="Proton_antipo_M"/>
    <property type="match status" value="1"/>
</dbReference>
<feature type="transmembrane region" description="Helical" evidence="8">
    <location>
        <begin position="918"/>
        <end position="941"/>
    </location>
</feature>
<dbReference type="OrthoDB" id="9811798at2"/>
<evidence type="ECO:0000313" key="14">
    <source>
        <dbReference type="Proteomes" id="UP000236723"/>
    </source>
</evidence>
<feature type="transmembrane region" description="Helical" evidence="8">
    <location>
        <begin position="843"/>
        <end position="863"/>
    </location>
</feature>
<feature type="transmembrane region" description="Helical" evidence="8">
    <location>
        <begin position="264"/>
        <end position="285"/>
    </location>
</feature>
<dbReference type="Pfam" id="PF20501">
    <property type="entry name" value="MbhE"/>
    <property type="match status" value="1"/>
</dbReference>
<dbReference type="EMBL" id="FNVO01000009">
    <property type="protein sequence ID" value="SEG69149.1"/>
    <property type="molecule type" value="Genomic_DNA"/>
</dbReference>
<evidence type="ECO:0000256" key="4">
    <source>
        <dbReference type="ARBA" id="ARBA00022692"/>
    </source>
</evidence>
<dbReference type="InterPro" id="IPR001750">
    <property type="entry name" value="ND/Mrp_TM"/>
</dbReference>
<feature type="transmembrane region" description="Helical" evidence="8">
    <location>
        <begin position="399"/>
        <end position="417"/>
    </location>
</feature>
<evidence type="ECO:0000259" key="10">
    <source>
        <dbReference type="Pfam" id="PF04039"/>
    </source>
</evidence>
<evidence type="ECO:0000256" key="7">
    <source>
        <dbReference type="RuleBase" id="RU000320"/>
    </source>
</evidence>
<dbReference type="InterPro" id="IPR025383">
    <property type="entry name" value="MrpA_C/MbhD"/>
</dbReference>
<feature type="domain" description="MrpA C-terminal/MbhD" evidence="11">
    <location>
        <begin position="623"/>
        <end position="687"/>
    </location>
</feature>
<feature type="transmembrane region" description="Helical" evidence="8">
    <location>
        <begin position="503"/>
        <end position="529"/>
    </location>
</feature>
<dbReference type="InterPro" id="IPR007182">
    <property type="entry name" value="MnhB"/>
</dbReference>
<feature type="transmembrane region" description="Helical" evidence="8">
    <location>
        <begin position="762"/>
        <end position="780"/>
    </location>
</feature>
<feature type="domain" description="Na+/H+ antiporter MnhB subunit-related protein" evidence="10">
    <location>
        <begin position="817"/>
        <end position="939"/>
    </location>
</feature>
<gene>
    <name evidence="13" type="ORF">SAMN04489712_10955</name>
</gene>
<evidence type="ECO:0000256" key="3">
    <source>
        <dbReference type="ARBA" id="ARBA00022475"/>
    </source>
</evidence>
<dbReference type="InterPro" id="IPR046806">
    <property type="entry name" value="MrpA_C/MbhE"/>
</dbReference>
<name>A0A1H6C846_9ACTN</name>
<dbReference type="AlphaFoldDB" id="A0A1H6C846"/>
<feature type="transmembrane region" description="Helical" evidence="8">
    <location>
        <begin position="104"/>
        <end position="122"/>
    </location>
</feature>
<feature type="transmembrane region" description="Helical" evidence="8">
    <location>
        <begin position="641"/>
        <end position="657"/>
    </location>
</feature>
<keyword evidence="3" id="KW-1003">Cell membrane</keyword>
<feature type="transmembrane region" description="Helical" evidence="8">
    <location>
        <begin position="616"/>
        <end position="634"/>
    </location>
</feature>
<dbReference type="GO" id="GO:0005886">
    <property type="term" value="C:plasma membrane"/>
    <property type="evidence" value="ECO:0007669"/>
    <property type="project" value="UniProtKB-SubCell"/>
</dbReference>
<feature type="transmembrane region" description="Helical" evidence="8">
    <location>
        <begin position="160"/>
        <end position="182"/>
    </location>
</feature>
<dbReference type="PANTHER" id="PTHR43373:SF1">
    <property type="entry name" value="NA(+)_H(+) ANTIPORTER SUBUNIT A"/>
    <property type="match status" value="1"/>
</dbReference>
<feature type="domain" description="NADH:quinone oxidoreductase/Mrp antiporter transmembrane" evidence="9">
    <location>
        <begin position="122"/>
        <end position="407"/>
    </location>
</feature>
<evidence type="ECO:0000259" key="12">
    <source>
        <dbReference type="Pfam" id="PF20501"/>
    </source>
</evidence>
<evidence type="ECO:0000256" key="1">
    <source>
        <dbReference type="ARBA" id="ARBA00004651"/>
    </source>
</evidence>
<dbReference type="PANTHER" id="PTHR43373">
    <property type="entry name" value="NA(+)/H(+) ANTIPORTER SUBUNIT"/>
    <property type="match status" value="1"/>
</dbReference>
<evidence type="ECO:0000259" key="9">
    <source>
        <dbReference type="Pfam" id="PF00361"/>
    </source>
</evidence>
<feature type="transmembrane region" description="Helical" evidence="8">
    <location>
        <begin position="703"/>
        <end position="723"/>
    </location>
</feature>
<feature type="domain" description="MrpA C-terminal/MbhE" evidence="12">
    <location>
        <begin position="699"/>
        <end position="785"/>
    </location>
</feature>
<feature type="transmembrane region" description="Helical" evidence="8">
    <location>
        <begin position="663"/>
        <end position="682"/>
    </location>
</feature>
<comment type="subcellular location">
    <subcellularLocation>
        <location evidence="1">Cell membrane</location>
        <topology evidence="1">Multi-pass membrane protein</topology>
    </subcellularLocation>
    <subcellularLocation>
        <location evidence="7">Membrane</location>
        <topology evidence="7">Multi-pass membrane protein</topology>
    </subcellularLocation>
</comment>
<feature type="transmembrane region" description="Helical" evidence="8">
    <location>
        <begin position="361"/>
        <end position="379"/>
    </location>
</feature>
<dbReference type="Proteomes" id="UP000236723">
    <property type="component" value="Unassembled WGS sequence"/>
</dbReference>
<dbReference type="PRINTS" id="PR01434">
    <property type="entry name" value="NADHDHGNASE5"/>
</dbReference>
<proteinExistence type="predicted"/>